<dbReference type="SUPFAM" id="SSF52540">
    <property type="entry name" value="P-loop containing nucleoside triphosphate hydrolases"/>
    <property type="match status" value="1"/>
</dbReference>
<dbReference type="InterPro" id="IPR033690">
    <property type="entry name" value="Adenylat_kinase_CS"/>
</dbReference>
<dbReference type="HAMAP" id="MF_00235">
    <property type="entry name" value="Adenylate_kinase_Adk"/>
    <property type="match status" value="1"/>
</dbReference>
<dbReference type="PANTHER" id="PTHR23359">
    <property type="entry name" value="NUCLEOTIDE KINASE"/>
    <property type="match status" value="1"/>
</dbReference>
<dbReference type="OrthoDB" id="442176at2759"/>
<keyword evidence="2" id="KW-0547">Nucleotide-binding</keyword>
<evidence type="ECO:0000256" key="1">
    <source>
        <dbReference type="ARBA" id="ARBA00022679"/>
    </source>
</evidence>
<dbReference type="STRING" id="1447883.A0A2B7X812"/>
<dbReference type="InterPro" id="IPR000850">
    <property type="entry name" value="Adenylat/UMP-CMP_kin"/>
</dbReference>
<evidence type="ECO:0000256" key="2">
    <source>
        <dbReference type="ARBA" id="ARBA00022741"/>
    </source>
</evidence>
<evidence type="ECO:0000313" key="5">
    <source>
        <dbReference type="EMBL" id="PGH05105.1"/>
    </source>
</evidence>
<comment type="similarity">
    <text evidence="4">Belongs to the adenylate kinase family.</text>
</comment>
<organism evidence="5 6">
    <name type="scientific">Polytolypa hystricis (strain UAMH7299)</name>
    <dbReference type="NCBI Taxonomy" id="1447883"/>
    <lineage>
        <taxon>Eukaryota</taxon>
        <taxon>Fungi</taxon>
        <taxon>Dikarya</taxon>
        <taxon>Ascomycota</taxon>
        <taxon>Pezizomycotina</taxon>
        <taxon>Eurotiomycetes</taxon>
        <taxon>Eurotiomycetidae</taxon>
        <taxon>Onygenales</taxon>
        <taxon>Onygenales incertae sedis</taxon>
        <taxon>Polytolypa</taxon>
    </lineage>
</organism>
<name>A0A2B7X812_POLH7</name>
<dbReference type="CDD" id="cd01428">
    <property type="entry name" value="ADK"/>
    <property type="match status" value="1"/>
</dbReference>
<dbReference type="PROSITE" id="PS00113">
    <property type="entry name" value="ADENYLATE_KINASE"/>
    <property type="match status" value="1"/>
</dbReference>
<dbReference type="Gene3D" id="3.40.50.300">
    <property type="entry name" value="P-loop containing nucleotide triphosphate hydrolases"/>
    <property type="match status" value="1"/>
</dbReference>
<dbReference type="Pfam" id="PF00406">
    <property type="entry name" value="ADK"/>
    <property type="match status" value="1"/>
</dbReference>
<dbReference type="GO" id="GO:0006139">
    <property type="term" value="P:nucleobase-containing compound metabolic process"/>
    <property type="evidence" value="ECO:0007669"/>
    <property type="project" value="InterPro"/>
</dbReference>
<dbReference type="PRINTS" id="PR00094">
    <property type="entry name" value="ADENYLTKNASE"/>
</dbReference>
<keyword evidence="1 4" id="KW-0808">Transferase</keyword>
<evidence type="ECO:0000256" key="4">
    <source>
        <dbReference type="RuleBase" id="RU003330"/>
    </source>
</evidence>
<accession>A0A2B7X812</accession>
<keyword evidence="3 4" id="KW-0418">Kinase</keyword>
<dbReference type="Proteomes" id="UP000224634">
    <property type="component" value="Unassembled WGS sequence"/>
</dbReference>
<evidence type="ECO:0008006" key="7">
    <source>
        <dbReference type="Google" id="ProtNLM"/>
    </source>
</evidence>
<sequence length="208" mass="23382">MEGIVFLIGAPGSGKGTLGRQLSNDYGLYQLSVGDYLRELSRDEGSHLEQTTRGYLQRGELLPNEIILTLLRQKVQDEIAKGHFHFLIDGFPRDLSQALDFEKTVGSPNLSIVLHCPKDVAKERFLSRNLPGRVDDDAETFEKRFNEFAEKQPKILDHYRTLGITEEIDSSTETKITYGVLKAALEKNNTWVMTCRAEGAPKRLADNG</sequence>
<evidence type="ECO:0000256" key="3">
    <source>
        <dbReference type="ARBA" id="ARBA00022777"/>
    </source>
</evidence>
<gene>
    <name evidence="5" type="ORF">AJ80_08404</name>
</gene>
<evidence type="ECO:0000313" key="6">
    <source>
        <dbReference type="Proteomes" id="UP000224634"/>
    </source>
</evidence>
<protein>
    <recommendedName>
        <fullName evidence="7">Adenylate kinase active site lid domain-containing protein</fullName>
    </recommendedName>
</protein>
<proteinExistence type="inferred from homology"/>
<keyword evidence="6" id="KW-1185">Reference proteome</keyword>
<dbReference type="GO" id="GO:0019205">
    <property type="term" value="F:nucleobase-containing compound kinase activity"/>
    <property type="evidence" value="ECO:0007669"/>
    <property type="project" value="InterPro"/>
</dbReference>
<dbReference type="GO" id="GO:0005524">
    <property type="term" value="F:ATP binding"/>
    <property type="evidence" value="ECO:0007669"/>
    <property type="project" value="InterPro"/>
</dbReference>
<dbReference type="InterPro" id="IPR027417">
    <property type="entry name" value="P-loop_NTPase"/>
</dbReference>
<dbReference type="AlphaFoldDB" id="A0A2B7X812"/>
<reference evidence="5 6" key="1">
    <citation type="submission" date="2017-10" db="EMBL/GenBank/DDBJ databases">
        <title>Comparative genomics in systemic dimorphic fungi from Ajellomycetaceae.</title>
        <authorList>
            <person name="Munoz J.F."/>
            <person name="Mcewen J.G."/>
            <person name="Clay O.K."/>
            <person name="Cuomo C.A."/>
        </authorList>
    </citation>
    <scope>NUCLEOTIDE SEQUENCE [LARGE SCALE GENOMIC DNA]</scope>
    <source>
        <strain evidence="5 6">UAMH7299</strain>
    </source>
</reference>
<comment type="caution">
    <text evidence="5">The sequence shown here is derived from an EMBL/GenBank/DDBJ whole genome shotgun (WGS) entry which is preliminary data.</text>
</comment>
<dbReference type="EMBL" id="PDNA01000191">
    <property type="protein sequence ID" value="PGH05105.1"/>
    <property type="molecule type" value="Genomic_DNA"/>
</dbReference>